<proteinExistence type="predicted"/>
<reference evidence="2" key="1">
    <citation type="submission" date="2018-04" db="EMBL/GenBank/DDBJ databases">
        <authorList>
            <person name="Cornet L."/>
        </authorList>
    </citation>
    <scope>NUCLEOTIDE SEQUENCE [LARGE SCALE GENOMIC DNA]</scope>
</reference>
<reference evidence="1 2" key="2">
    <citation type="submission" date="2018-06" db="EMBL/GenBank/DDBJ databases">
        <title>Metagenomic assembly of (sub)arctic Cyanobacteria and their associated microbiome from non-axenic cultures.</title>
        <authorList>
            <person name="Baurain D."/>
        </authorList>
    </citation>
    <scope>NUCLEOTIDE SEQUENCE [LARGE SCALE GENOMIC DNA]</scope>
    <source>
        <strain evidence="1">ULC129bin1</strain>
    </source>
</reference>
<protein>
    <submittedName>
        <fullName evidence="1">Uncharacterized protein</fullName>
    </submittedName>
</protein>
<dbReference type="AlphaFoldDB" id="A0A2W4U078"/>
<gene>
    <name evidence="1" type="ORF">DCF25_17355</name>
</gene>
<dbReference type="EMBL" id="QBMC01000145">
    <property type="protein sequence ID" value="PZO12587.1"/>
    <property type="molecule type" value="Genomic_DNA"/>
</dbReference>
<accession>A0A2W4U078</accession>
<comment type="caution">
    <text evidence="1">The sequence shown here is derived from an EMBL/GenBank/DDBJ whole genome shotgun (WGS) entry which is preliminary data.</text>
</comment>
<evidence type="ECO:0000313" key="2">
    <source>
        <dbReference type="Proteomes" id="UP000249354"/>
    </source>
</evidence>
<name>A0A2W4U078_9CYAN</name>
<evidence type="ECO:0000313" key="1">
    <source>
        <dbReference type="EMBL" id="PZO12587.1"/>
    </source>
</evidence>
<dbReference type="Proteomes" id="UP000249354">
    <property type="component" value="Unassembled WGS sequence"/>
</dbReference>
<sequence length="195" mass="22670">MKDKFVKFSGIKNEEFETEKKKEIESQRTEVSKLSKIIIKIEDLIEDKNDDVSQSIREILNGIEDTAKEFKRASEESSIAAKWLLGHKQSILRAVKHSTISADTSDTFYSEVEKYFELIVESFHRCTYIKPKKRNITFHLQQPFSYIKAIRAIKLQIDQELVKNAELNESEIARLHDCVDRLIENIRSESSSSNL</sequence>
<organism evidence="1 2">
    <name type="scientific">Leptolyngbya foveolarum</name>
    <dbReference type="NCBI Taxonomy" id="47253"/>
    <lineage>
        <taxon>Bacteria</taxon>
        <taxon>Bacillati</taxon>
        <taxon>Cyanobacteriota</taxon>
        <taxon>Cyanophyceae</taxon>
        <taxon>Leptolyngbyales</taxon>
        <taxon>Leptolyngbyaceae</taxon>
        <taxon>Leptolyngbya group</taxon>
        <taxon>Leptolyngbya</taxon>
    </lineage>
</organism>